<organism evidence="3 4">
    <name type="scientific">Parachlamydia acanthamoebae</name>
    <dbReference type="NCBI Taxonomy" id="83552"/>
    <lineage>
        <taxon>Bacteria</taxon>
        <taxon>Pseudomonadati</taxon>
        <taxon>Chlamydiota</taxon>
        <taxon>Chlamydiia</taxon>
        <taxon>Parachlamydiales</taxon>
        <taxon>Parachlamydiaceae</taxon>
        <taxon>Parachlamydia</taxon>
    </lineage>
</organism>
<feature type="region of interest" description="Disordered" evidence="2">
    <location>
        <begin position="814"/>
        <end position="833"/>
    </location>
</feature>
<comment type="caution">
    <text evidence="3">The sequence shown here is derived from an EMBL/GenBank/DDBJ whole genome shotgun (WGS) entry which is preliminary data.</text>
</comment>
<evidence type="ECO:0000256" key="1">
    <source>
        <dbReference type="SAM" id="Coils"/>
    </source>
</evidence>
<proteinExistence type="predicted"/>
<evidence type="ECO:0000256" key="2">
    <source>
        <dbReference type="SAM" id="MobiDB-lite"/>
    </source>
</evidence>
<feature type="coiled-coil region" evidence="1">
    <location>
        <begin position="654"/>
        <end position="681"/>
    </location>
</feature>
<dbReference type="PATRIC" id="fig|83552.4.peg.92"/>
<reference evidence="3 4" key="1">
    <citation type="journal article" date="2014" name="Mol. Biol. Evol.">
        <title>Massive expansion of Ubiquitination-related gene families within the Chlamydiae.</title>
        <authorList>
            <person name="Domman D."/>
            <person name="Collingro A."/>
            <person name="Lagkouvardos I."/>
            <person name="Gehre L."/>
            <person name="Weinmaier T."/>
            <person name="Rattei T."/>
            <person name="Subtil A."/>
            <person name="Horn M."/>
        </authorList>
    </citation>
    <scope>NUCLEOTIDE SEQUENCE [LARGE SCALE GENOMIC DNA]</scope>
    <source>
        <strain evidence="3 4">OEW1</strain>
    </source>
</reference>
<dbReference type="EMBL" id="JSAM01000010">
    <property type="protein sequence ID" value="KIA78660.1"/>
    <property type="molecule type" value="Genomic_DNA"/>
</dbReference>
<keyword evidence="1" id="KW-0175">Coiled coil</keyword>
<protein>
    <submittedName>
        <fullName evidence="3">Uncharacterized protein</fullName>
    </submittedName>
</protein>
<dbReference type="Proteomes" id="UP000031307">
    <property type="component" value="Unassembled WGS sequence"/>
</dbReference>
<accession>A0A0C1CCR7</accession>
<feature type="compositionally biased region" description="Polar residues" evidence="2">
    <location>
        <begin position="814"/>
        <end position="824"/>
    </location>
</feature>
<evidence type="ECO:0000313" key="4">
    <source>
        <dbReference type="Proteomes" id="UP000031307"/>
    </source>
</evidence>
<evidence type="ECO:0000313" key="3">
    <source>
        <dbReference type="EMBL" id="KIA78660.1"/>
    </source>
</evidence>
<gene>
    <name evidence="3" type="ORF">DB43_DP00170</name>
</gene>
<sequence length="867" mass="97530">MMGLDSSHLTPAVSPSLPGVEFHEIKQEPSKSTMEVSIDGHPHAIALYHDTNFDPSTQLESTLKKIVNLVRDNPTRTNPLEFKLENGEVDFKDRKITEHPQKIGTFTKLKNYISNWISSFITSKKTPTPTLSKVETIPITPQNESPKLKEFSALEAKQALDLIHTLRDAQQAGETKVIHNGTEYQIPEQDKYGITTWKLDINGKSFEINEFAPGAYHDVKTEGFLKRQELVMDAAELYLSEMSTTHDYTVGKNKERKESPDPVITAEQKQEIMDRIKHLETKCKESIEAECQIDPNKIRSPEGDEHYKQIHKIAEEKIAQLATDISYVIKTSIPSGTNRPAFSLKQLAEYEKKSVLNRGRPTIINTFYIDSKQFVSMQIPVSKTTIPSTIRNSPGLVNYVRTSFGILDENHHMQVLYSGIRHSSYPPITIADAYKRQAIAGQNARQGLIDAAQNILQDTDIETSPEKPLEVPLRSMLLLTAKQIDFVRNRSYGIIGKWKGESETTQLEESAQALRLFNNRVIKVEIDGKDVWIKPNISFMNLGANAAATNASRVSKLADAASQAGINARGFNTLEQDISKWTSTALDNLKGQVSPEILSLLKNIASDNVSDAEIQKQQDLEASLQKNLSILYENLETAQDAYLKTGTSFSKNVINKTQEEIRSLEKQIDQANKSLLTARTKAFRKRESTLEQNVNILKGIGKDPDWSAETTAQFKDLQQVLALHYEAQKVFHHKKFRETDHVMDFQVAYNLLQDKIGNINEFFCKSAEDRTGRVDDRMQESLVFQALHGRFPGSLDAEKVQTYAVAINQYSASQNNTEQNSNARGEQIGTEINKGIPARRGKLHSILAKHIFKIAKKLKPSNEALIS</sequence>
<name>A0A0C1CCR7_9BACT</name>
<dbReference type="AlphaFoldDB" id="A0A0C1CCR7"/>